<name>A0A4R6DGW6_9MICO</name>
<dbReference type="Proteomes" id="UP000295764">
    <property type="component" value="Unassembled WGS sequence"/>
</dbReference>
<feature type="region of interest" description="Disordered" evidence="1">
    <location>
        <begin position="68"/>
        <end position="113"/>
    </location>
</feature>
<dbReference type="RefSeq" id="WP_133519901.1">
    <property type="nucleotide sequence ID" value="NZ_SNVW01000006.1"/>
</dbReference>
<feature type="compositionally biased region" description="Polar residues" evidence="1">
    <location>
        <begin position="130"/>
        <end position="149"/>
    </location>
</feature>
<organism evidence="3 4">
    <name type="scientific">Curtobacterium flaccumfaciens</name>
    <dbReference type="NCBI Taxonomy" id="2035"/>
    <lineage>
        <taxon>Bacteria</taxon>
        <taxon>Bacillati</taxon>
        <taxon>Actinomycetota</taxon>
        <taxon>Actinomycetes</taxon>
        <taxon>Micrococcales</taxon>
        <taxon>Microbacteriaceae</taxon>
        <taxon>Curtobacterium</taxon>
    </lineage>
</organism>
<proteinExistence type="predicted"/>
<gene>
    <name evidence="3" type="ORF">EDF64_10680</name>
</gene>
<evidence type="ECO:0000313" key="3">
    <source>
        <dbReference type="EMBL" id="TDN43907.1"/>
    </source>
</evidence>
<evidence type="ECO:0000256" key="1">
    <source>
        <dbReference type="SAM" id="MobiDB-lite"/>
    </source>
</evidence>
<reference evidence="3 4" key="1">
    <citation type="submission" date="2019-03" db="EMBL/GenBank/DDBJ databases">
        <title>Genomic analyses of the natural microbiome of Caenorhabditis elegans.</title>
        <authorList>
            <person name="Samuel B."/>
        </authorList>
    </citation>
    <scope>NUCLEOTIDE SEQUENCE [LARGE SCALE GENOMIC DNA]</scope>
    <source>
        <strain evidence="3 4">JUb65</strain>
    </source>
</reference>
<keyword evidence="2" id="KW-0812">Transmembrane</keyword>
<feature type="compositionally biased region" description="Low complexity" evidence="1">
    <location>
        <begin position="80"/>
        <end position="94"/>
    </location>
</feature>
<feature type="region of interest" description="Disordered" evidence="1">
    <location>
        <begin position="125"/>
        <end position="149"/>
    </location>
</feature>
<dbReference type="AlphaFoldDB" id="A0A4R6DGW6"/>
<sequence length="250" mass="26172">MNTEPPEGDDLQRMLVSMKRNVLERAAPRPKRRRGRSGLVIGVVALLAVGTATGAVALTLAQQDEQVAAPVQTQEPEPAPSATTPTSAPITASPTPRPTPSPNTVAAIPTTCRDTVPAEDYDRFFGETPVTETTNTEDSSTGSDSADNTWTGGAATILCSWMDPQADVTGLGIAIGTAGPGAADVLATSSLRCEDRNGGRMCQGSVRADPYPVDRVATYFLRGDTFIVITQTNFPTNGLLDAVVGEIWGD</sequence>
<evidence type="ECO:0000256" key="2">
    <source>
        <dbReference type="SAM" id="Phobius"/>
    </source>
</evidence>
<keyword evidence="2" id="KW-0472">Membrane</keyword>
<feature type="transmembrane region" description="Helical" evidence="2">
    <location>
        <begin position="39"/>
        <end position="61"/>
    </location>
</feature>
<protein>
    <submittedName>
        <fullName evidence="3">Uncharacterized protein</fullName>
    </submittedName>
</protein>
<keyword evidence="2" id="KW-1133">Transmembrane helix</keyword>
<comment type="caution">
    <text evidence="3">The sequence shown here is derived from an EMBL/GenBank/DDBJ whole genome shotgun (WGS) entry which is preliminary data.</text>
</comment>
<dbReference type="OrthoDB" id="5123394at2"/>
<accession>A0A4R6DGW6</accession>
<dbReference type="EMBL" id="SNVW01000006">
    <property type="protein sequence ID" value="TDN43907.1"/>
    <property type="molecule type" value="Genomic_DNA"/>
</dbReference>
<evidence type="ECO:0000313" key="4">
    <source>
        <dbReference type="Proteomes" id="UP000295764"/>
    </source>
</evidence>